<organism evidence="8">
    <name type="scientific">Phylloscopus inornatus Iteradensovirus</name>
    <dbReference type="NCBI Taxonomy" id="2794562"/>
    <lineage>
        <taxon>Viruses</taxon>
        <taxon>Monodnaviria</taxon>
        <taxon>Shotokuvirae</taxon>
        <taxon>Cossaviricota</taxon>
        <taxon>Quintoviricetes</taxon>
        <taxon>Piccovirales</taxon>
        <taxon>Parvoviridae</taxon>
        <taxon>Densovirinae</taxon>
        <taxon>Iteradensovirus</taxon>
    </lineage>
</organism>
<protein>
    <submittedName>
        <fullName evidence="8">Nonstructural protein 1</fullName>
    </submittedName>
</protein>
<evidence type="ECO:0000313" key="8">
    <source>
        <dbReference type="EMBL" id="QTE04065.1"/>
    </source>
</evidence>
<feature type="domain" description="Parvovirus non-structural protein 1 helicase" evidence="7">
    <location>
        <begin position="589"/>
        <end position="696"/>
    </location>
</feature>
<dbReference type="Pfam" id="PF01057">
    <property type="entry name" value="Parvo_NS1"/>
    <property type="match status" value="1"/>
</dbReference>
<feature type="region of interest" description="Disordered" evidence="6">
    <location>
        <begin position="91"/>
        <end position="143"/>
    </location>
</feature>
<dbReference type="GO" id="GO:0019079">
    <property type="term" value="P:viral genome replication"/>
    <property type="evidence" value="ECO:0007669"/>
    <property type="project" value="InterPro"/>
</dbReference>
<evidence type="ECO:0000256" key="2">
    <source>
        <dbReference type="ARBA" id="ARBA00022562"/>
    </source>
</evidence>
<sequence>MCIKNEYIEFIGRAVQLGRVQNLFGKTSAATRRDRMDKDIDDGSNCGQCRTPESVPDLYCSEVYKEVSIDTPASSSAWQFLDRGFHALKRGIRGNNDDNNDGGSTRRRIVESQNNQRVVLDVHGDGAGGEMSPVSSQNSNDEFQDSARNDNIYDFIHDTDSEQCRRFFEEQSTTVPYLRLCVKRADSIWRHVQRNPEANRRILHDSVRFEYTNKTSFTTQLSKLCRTLRSCEWYVVSVHDETPRTLEQHDHFRNIMRSKYENTDMFNEFLQEEDNTSRTCRSHTECDNDGAWLVQPTELDKGQCNVWISKTKIETLDGLSMQTEEITWPERGHYHILHPCNWTNRECKHHSRYFDVLARRDTSSTNAVSTYEHLFHTLLYLGTLPRFVAHTKMPSQDPRHSVLRAECILKAEVPKRTNTTESVEDGSAKNQNDLLGHGANEPSLSQIGTNLRNPGEDRSKSRDNSTKKLMRFILQYPCSPLENIMRTVTWDNSEFFTLIASDKQVQRSLFLANNRLIKFKFVDFEAYYASVDKPYWNAVHCNDILEYYYSIDESVRIAEELILYQSDDQHQYDATDEEKLKQFILDLFNVLEMRIPKVNTFYIISPPSAGKNFLLDAISSWYLNIGQIQNFNKYNNFPLMEAVNKRINIWNEPNIEPAAFDTVKMLLAGDPMKASVKYQSEQPLLRTPVLVMTNKKCFPSNQAFDDRMIKYTWKRAPQLRKYVKKLHPELWPVLVHKYLDMVYVDNK</sequence>
<dbReference type="Gene3D" id="3.40.50.300">
    <property type="entry name" value="P-loop containing nucleotide triphosphate hydrolases"/>
    <property type="match status" value="1"/>
</dbReference>
<reference evidence="8" key="1">
    <citation type="submission" date="2020-09" db="EMBL/GenBank/DDBJ databases">
        <authorList>
            <person name="Dai Z."/>
            <person name="Yang S."/>
            <person name="Zhang W."/>
        </authorList>
    </citation>
    <scope>NUCLEOTIDE SEQUENCE</scope>
    <source>
        <strain evidence="8">Ybw132par03</strain>
    </source>
</reference>
<dbReference type="EMBL" id="MW046601">
    <property type="protein sequence ID" value="QTE04065.1"/>
    <property type="molecule type" value="Genomic_DNA"/>
</dbReference>
<evidence type="ECO:0000256" key="6">
    <source>
        <dbReference type="SAM" id="MobiDB-lite"/>
    </source>
</evidence>
<evidence type="ECO:0000256" key="5">
    <source>
        <dbReference type="ARBA" id="ARBA00022840"/>
    </source>
</evidence>
<proteinExistence type="predicted"/>
<keyword evidence="5" id="KW-0067">ATP-binding</keyword>
<evidence type="ECO:0000256" key="4">
    <source>
        <dbReference type="ARBA" id="ARBA00022741"/>
    </source>
</evidence>
<evidence type="ECO:0000256" key="3">
    <source>
        <dbReference type="ARBA" id="ARBA00022705"/>
    </source>
</evidence>
<evidence type="ECO:0000256" key="1">
    <source>
        <dbReference type="ARBA" id="ARBA00004147"/>
    </source>
</evidence>
<dbReference type="GO" id="GO:0005524">
    <property type="term" value="F:ATP binding"/>
    <property type="evidence" value="ECO:0007669"/>
    <property type="project" value="UniProtKB-KW"/>
</dbReference>
<dbReference type="GO" id="GO:0006260">
    <property type="term" value="P:DNA replication"/>
    <property type="evidence" value="ECO:0007669"/>
    <property type="project" value="UniProtKB-KW"/>
</dbReference>
<reference evidence="8" key="2">
    <citation type="journal article" date="2022" name="Gigascience">
        <title>Parvovirus dark matter in the cloaca of wild birds.</title>
        <authorList>
            <person name="Dai Z."/>
            <person name="Wang H."/>
            <person name="Wu H."/>
            <person name="Zhang Q."/>
            <person name="Ji L."/>
            <person name="Wang X."/>
            <person name="Shen Q."/>
            <person name="Yang S."/>
            <person name="Ma X."/>
            <person name="Shan T."/>
            <person name="Zhang W."/>
        </authorList>
    </citation>
    <scope>NUCLEOTIDE SEQUENCE</scope>
    <source>
        <strain evidence="8">Ybw132par03</strain>
    </source>
</reference>
<dbReference type="InterPro" id="IPR027417">
    <property type="entry name" value="P-loop_NTPase"/>
</dbReference>
<keyword evidence="4" id="KW-0547">Nucleotide-binding</keyword>
<comment type="subcellular location">
    <subcellularLocation>
        <location evidence="1">Host nucleus</location>
    </subcellularLocation>
</comment>
<dbReference type="InterPro" id="IPR001257">
    <property type="entry name" value="Parvovirus_NS1_helicase"/>
</dbReference>
<evidence type="ECO:0000259" key="7">
    <source>
        <dbReference type="Pfam" id="PF01057"/>
    </source>
</evidence>
<keyword evidence="3" id="KW-0235">DNA replication</keyword>
<name>A0A8A4XDK9_9VIRU</name>
<feature type="region of interest" description="Disordered" evidence="6">
    <location>
        <begin position="416"/>
        <end position="464"/>
    </location>
</feature>
<dbReference type="GO" id="GO:0042025">
    <property type="term" value="C:host cell nucleus"/>
    <property type="evidence" value="ECO:0007669"/>
    <property type="project" value="UniProtKB-SubCell"/>
</dbReference>
<keyword evidence="2" id="KW-1048">Host nucleus</keyword>
<accession>A0A8A4XDK9</accession>
<feature type="compositionally biased region" description="Basic and acidic residues" evidence="6">
    <location>
        <begin position="454"/>
        <end position="464"/>
    </location>
</feature>
<feature type="compositionally biased region" description="Polar residues" evidence="6">
    <location>
        <begin position="442"/>
        <end position="452"/>
    </location>
</feature>
<dbReference type="SUPFAM" id="SSF52540">
    <property type="entry name" value="P-loop containing nucleoside triphosphate hydrolases"/>
    <property type="match status" value="1"/>
</dbReference>